<keyword evidence="7" id="KW-1185">Reference proteome</keyword>
<evidence type="ECO:0000313" key="6">
    <source>
        <dbReference type="EMBL" id="GGC95520.1"/>
    </source>
</evidence>
<dbReference type="InterPro" id="IPR004358">
    <property type="entry name" value="Sig_transdc_His_kin-like_C"/>
</dbReference>
<proteinExistence type="predicted"/>
<dbReference type="InterPro" id="IPR036097">
    <property type="entry name" value="HisK_dim/P_sf"/>
</dbReference>
<dbReference type="Gene3D" id="3.30.450.20">
    <property type="entry name" value="PAS domain"/>
    <property type="match status" value="2"/>
</dbReference>
<accession>A0A916UYX2</accession>
<dbReference type="InterPro" id="IPR005467">
    <property type="entry name" value="His_kinase_dom"/>
</dbReference>
<reference evidence="6" key="2">
    <citation type="submission" date="2020-09" db="EMBL/GenBank/DDBJ databases">
        <authorList>
            <person name="Sun Q."/>
            <person name="Zhou Y."/>
        </authorList>
    </citation>
    <scope>NUCLEOTIDE SEQUENCE</scope>
    <source>
        <strain evidence="6">CGMCC 1.10998</strain>
    </source>
</reference>
<dbReference type="SMART" id="SM00387">
    <property type="entry name" value="HATPase_c"/>
    <property type="match status" value="1"/>
</dbReference>
<dbReference type="Proteomes" id="UP000637423">
    <property type="component" value="Unassembled WGS sequence"/>
</dbReference>
<dbReference type="CDD" id="cd18774">
    <property type="entry name" value="PDC2_HK_sensor"/>
    <property type="match status" value="1"/>
</dbReference>
<dbReference type="PANTHER" id="PTHR43065:SF47">
    <property type="match status" value="1"/>
</dbReference>
<dbReference type="Gene3D" id="6.10.340.10">
    <property type="match status" value="1"/>
</dbReference>
<dbReference type="SUPFAM" id="SSF55874">
    <property type="entry name" value="ATPase domain of HSP90 chaperone/DNA topoisomerase II/histidine kinase"/>
    <property type="match status" value="1"/>
</dbReference>
<name>A0A916UYX2_9BURK</name>
<dbReference type="PRINTS" id="PR00344">
    <property type="entry name" value="BCTRLSENSOR"/>
</dbReference>
<evidence type="ECO:0000256" key="3">
    <source>
        <dbReference type="SAM" id="Coils"/>
    </source>
</evidence>
<feature type="transmembrane region" description="Helical" evidence="4">
    <location>
        <begin position="20"/>
        <end position="38"/>
    </location>
</feature>
<dbReference type="Gene3D" id="3.30.565.10">
    <property type="entry name" value="Histidine kinase-like ATPase, C-terminal domain"/>
    <property type="match status" value="1"/>
</dbReference>
<feature type="transmembrane region" description="Helical" evidence="4">
    <location>
        <begin position="340"/>
        <end position="359"/>
    </location>
</feature>
<dbReference type="RefSeq" id="WP_188568733.1">
    <property type="nucleotide sequence ID" value="NZ_BMED01000006.1"/>
</dbReference>
<gene>
    <name evidence="6" type="ORF">GCM10011396_48620</name>
</gene>
<comment type="caution">
    <text evidence="6">The sequence shown here is derived from an EMBL/GenBank/DDBJ whole genome shotgun (WGS) entry which is preliminary data.</text>
</comment>
<keyword evidence="4" id="KW-0812">Transmembrane</keyword>
<comment type="catalytic activity">
    <reaction evidence="1">
        <text>ATP + protein L-histidine = ADP + protein N-phospho-L-histidine.</text>
        <dbReference type="EC" id="2.7.13.3"/>
    </reaction>
</comment>
<evidence type="ECO:0000259" key="5">
    <source>
        <dbReference type="PROSITE" id="PS50109"/>
    </source>
</evidence>
<evidence type="ECO:0000256" key="2">
    <source>
        <dbReference type="ARBA" id="ARBA00012438"/>
    </source>
</evidence>
<dbReference type="InterPro" id="IPR003594">
    <property type="entry name" value="HATPase_dom"/>
</dbReference>
<dbReference type="Pfam" id="PF02518">
    <property type="entry name" value="HATPase_c"/>
    <property type="match status" value="1"/>
</dbReference>
<evidence type="ECO:0000256" key="4">
    <source>
        <dbReference type="SAM" id="Phobius"/>
    </source>
</evidence>
<keyword evidence="4" id="KW-0472">Membrane</keyword>
<protein>
    <recommendedName>
        <fullName evidence="2">histidine kinase</fullName>
        <ecNumber evidence="2">2.7.13.3</ecNumber>
    </recommendedName>
</protein>
<organism evidence="6 7">
    <name type="scientific">Undibacterium terreum</name>
    <dbReference type="NCBI Taxonomy" id="1224302"/>
    <lineage>
        <taxon>Bacteria</taxon>
        <taxon>Pseudomonadati</taxon>
        <taxon>Pseudomonadota</taxon>
        <taxon>Betaproteobacteria</taxon>
        <taxon>Burkholderiales</taxon>
        <taxon>Oxalobacteraceae</taxon>
        <taxon>Undibacterium</taxon>
    </lineage>
</organism>
<feature type="domain" description="Histidine kinase" evidence="5">
    <location>
        <begin position="473"/>
        <end position="721"/>
    </location>
</feature>
<sequence>MLSQEQRPLPSLSWQLTLQIVGLVLLLAAIVVPLFYFLHERPMINALAEATQIAAIQRVESKLDSQFRPVERILLQSLAWGRAGMFNEKDAEPFNRLMMPMLRNVPFMSSVVTANQSGEEILLIKTPEGWKNRLSRVDEWGKRQQWLEWKKDLPPTSEWTERDYDPRRRPWYQGAAAEKSDEAIHWSAPYMLVSTGEAAISVSARWRAPNSELTHVLDFDVTLADISRLTRTIQIGQSGYVSLLTEDGRVIGLPRLPEFGSEAALRSTILKKPQEIGLGKIQAALDIWKNQGGGSQSLHFDDDNGVSWIGSVRPLQVGEQTLAIVAIAPAADFSSISTRLVLSALLGLLAVVVISYLAARHIVKRVRQPLQQLAQESTRLGGMQLDEPVSVDARFSEIVELTDAQERMRLLLLEARNTLEEANHDLEDKIILRTQELETANEEMTQLLLRLRQTQAQLVQSEKLSALGALVAGVSHELNTPIGNCVLIASTVETQQIEFEEQLKTGLRRSVLSNFLNALRDGNQILQRNLKRAAELVHSFKQIAVDQSSDQRREFDLKEIVHETQLSLMPTLKKAGCHFINALPDGVMMDSYPGPLIQIITNLSTNAVTHGFEHAAGGEIQVSLVGADEAGETQGCTGTDTDSYADENVHLLFRDNGQGIPEANLPRIFDPFFTTRLGHGGSGLGLNIVYNLVTRVLGGSIRVHSEEGRGTCFEIILPRKAPQKRPVDEEFEISN</sequence>
<dbReference type="EC" id="2.7.13.3" evidence="2"/>
<evidence type="ECO:0000256" key="1">
    <source>
        <dbReference type="ARBA" id="ARBA00000085"/>
    </source>
</evidence>
<dbReference type="AlphaFoldDB" id="A0A916UYX2"/>
<dbReference type="GO" id="GO:0000155">
    <property type="term" value="F:phosphorelay sensor kinase activity"/>
    <property type="evidence" value="ECO:0007669"/>
    <property type="project" value="InterPro"/>
</dbReference>
<reference evidence="6" key="1">
    <citation type="journal article" date="2014" name="Int. J. Syst. Evol. Microbiol.">
        <title>Complete genome sequence of Corynebacterium casei LMG S-19264T (=DSM 44701T), isolated from a smear-ripened cheese.</title>
        <authorList>
            <consortium name="US DOE Joint Genome Institute (JGI-PGF)"/>
            <person name="Walter F."/>
            <person name="Albersmeier A."/>
            <person name="Kalinowski J."/>
            <person name="Ruckert C."/>
        </authorList>
    </citation>
    <scope>NUCLEOTIDE SEQUENCE</scope>
    <source>
        <strain evidence="6">CGMCC 1.10998</strain>
    </source>
</reference>
<dbReference type="InterPro" id="IPR036890">
    <property type="entry name" value="HATPase_C_sf"/>
</dbReference>
<evidence type="ECO:0000313" key="7">
    <source>
        <dbReference type="Proteomes" id="UP000637423"/>
    </source>
</evidence>
<dbReference type="PROSITE" id="PS50109">
    <property type="entry name" value="HIS_KIN"/>
    <property type="match status" value="1"/>
</dbReference>
<dbReference type="Gene3D" id="1.10.287.130">
    <property type="match status" value="1"/>
</dbReference>
<feature type="coiled-coil region" evidence="3">
    <location>
        <begin position="401"/>
        <end position="457"/>
    </location>
</feature>
<dbReference type="CDD" id="cd00075">
    <property type="entry name" value="HATPase"/>
    <property type="match status" value="1"/>
</dbReference>
<dbReference type="PANTHER" id="PTHR43065">
    <property type="entry name" value="SENSOR HISTIDINE KINASE"/>
    <property type="match status" value="1"/>
</dbReference>
<dbReference type="EMBL" id="BMED01000006">
    <property type="protein sequence ID" value="GGC95520.1"/>
    <property type="molecule type" value="Genomic_DNA"/>
</dbReference>
<keyword evidence="3" id="KW-0175">Coiled coil</keyword>
<dbReference type="SUPFAM" id="SSF47384">
    <property type="entry name" value="Homodimeric domain of signal transducing histidine kinase"/>
    <property type="match status" value="1"/>
</dbReference>
<keyword evidence="4" id="KW-1133">Transmembrane helix</keyword>